<dbReference type="EC" id="2.3.1.48" evidence="2"/>
<dbReference type="Pfam" id="PF00583">
    <property type="entry name" value="Acetyltransf_1"/>
    <property type="match status" value="1"/>
</dbReference>
<evidence type="ECO:0000256" key="1">
    <source>
        <dbReference type="ARBA" id="ARBA00010543"/>
    </source>
</evidence>
<proteinExistence type="inferred from homology"/>
<evidence type="ECO:0000256" key="4">
    <source>
        <dbReference type="ARBA" id="ARBA00023315"/>
    </source>
</evidence>
<dbReference type="InterPro" id="IPR000182">
    <property type="entry name" value="GNAT_dom"/>
</dbReference>
<feature type="region of interest" description="Disordered" evidence="6">
    <location>
        <begin position="1"/>
        <end position="21"/>
    </location>
</feature>
<dbReference type="GO" id="GO:0004402">
    <property type="term" value="F:histone acetyltransferase activity"/>
    <property type="evidence" value="ECO:0007669"/>
    <property type="project" value="InterPro"/>
</dbReference>
<dbReference type="InterPro" id="IPR017380">
    <property type="entry name" value="Hist_AcTrfase_B-typ_cat-su"/>
</dbReference>
<dbReference type="Pfam" id="PF10394">
    <property type="entry name" value="Hat1_N"/>
    <property type="match status" value="1"/>
</dbReference>
<dbReference type="Gene3D" id="3.40.630.30">
    <property type="match status" value="1"/>
</dbReference>
<dbReference type="EMBL" id="GGEC01016372">
    <property type="protein sequence ID" value="MBW96855.1"/>
    <property type="molecule type" value="Transcribed_RNA"/>
</dbReference>
<protein>
    <recommendedName>
        <fullName evidence="2">histone acetyltransferase</fullName>
        <ecNumber evidence="2">2.3.1.48</ecNumber>
    </recommendedName>
</protein>
<evidence type="ECO:0000256" key="2">
    <source>
        <dbReference type="ARBA" id="ARBA00013184"/>
    </source>
</evidence>
<dbReference type="CDD" id="cd04301">
    <property type="entry name" value="NAT_SF"/>
    <property type="match status" value="1"/>
</dbReference>
<evidence type="ECO:0000259" key="8">
    <source>
        <dbReference type="Pfam" id="PF10394"/>
    </source>
</evidence>
<comment type="catalytic activity">
    <reaction evidence="5">
        <text>L-lysyl-[protein] + acetyl-CoA = N(6)-acetyl-L-lysyl-[protein] + CoA + H(+)</text>
        <dbReference type="Rhea" id="RHEA:45948"/>
        <dbReference type="Rhea" id="RHEA-COMP:9752"/>
        <dbReference type="Rhea" id="RHEA-COMP:10731"/>
        <dbReference type="ChEBI" id="CHEBI:15378"/>
        <dbReference type="ChEBI" id="CHEBI:29969"/>
        <dbReference type="ChEBI" id="CHEBI:57287"/>
        <dbReference type="ChEBI" id="CHEBI:57288"/>
        <dbReference type="ChEBI" id="CHEBI:61930"/>
        <dbReference type="EC" id="2.3.1.48"/>
    </reaction>
</comment>
<keyword evidence="4" id="KW-0012">Acyltransferase</keyword>
<dbReference type="AlphaFoldDB" id="A0A2P2JTP9"/>
<evidence type="ECO:0000256" key="3">
    <source>
        <dbReference type="ARBA" id="ARBA00022679"/>
    </source>
</evidence>
<evidence type="ECO:0000259" key="7">
    <source>
        <dbReference type="Pfam" id="PF00583"/>
    </source>
</evidence>
<reference evidence="9" key="1">
    <citation type="submission" date="2018-02" db="EMBL/GenBank/DDBJ databases">
        <title>Rhizophora mucronata_Transcriptome.</title>
        <authorList>
            <person name="Meera S.P."/>
            <person name="Sreeshan A."/>
            <person name="Augustine A."/>
        </authorList>
    </citation>
    <scope>NUCLEOTIDE SEQUENCE</scope>
    <source>
        <tissue evidence="9">Leaf</tissue>
    </source>
</reference>
<feature type="compositionally biased region" description="Polar residues" evidence="6">
    <location>
        <begin position="1"/>
        <end position="11"/>
    </location>
</feature>
<comment type="similarity">
    <text evidence="1">Belongs to the HAT1 family.</text>
</comment>
<dbReference type="InterPro" id="IPR019467">
    <property type="entry name" value="Hat1_N"/>
</dbReference>
<dbReference type="GO" id="GO:0000781">
    <property type="term" value="C:chromosome, telomeric region"/>
    <property type="evidence" value="ECO:0007669"/>
    <property type="project" value="GOC"/>
</dbReference>
<dbReference type="InterPro" id="IPR037113">
    <property type="entry name" value="Hat1_N_sf"/>
</dbReference>
<organism evidence="9">
    <name type="scientific">Rhizophora mucronata</name>
    <name type="common">Asiatic mangrove</name>
    <dbReference type="NCBI Taxonomy" id="61149"/>
    <lineage>
        <taxon>Eukaryota</taxon>
        <taxon>Viridiplantae</taxon>
        <taxon>Streptophyta</taxon>
        <taxon>Embryophyta</taxon>
        <taxon>Tracheophyta</taxon>
        <taxon>Spermatophyta</taxon>
        <taxon>Magnoliopsida</taxon>
        <taxon>eudicotyledons</taxon>
        <taxon>Gunneridae</taxon>
        <taxon>Pentapetalae</taxon>
        <taxon>rosids</taxon>
        <taxon>fabids</taxon>
        <taxon>Malpighiales</taxon>
        <taxon>Rhizophoraceae</taxon>
        <taxon>Rhizophora</taxon>
    </lineage>
</organism>
<dbReference type="FunFam" id="3.40.630.30:FF:000077">
    <property type="entry name" value="Histone acetyltransferase type B catalytic subunit"/>
    <property type="match status" value="1"/>
</dbReference>
<evidence type="ECO:0000256" key="6">
    <source>
        <dbReference type="SAM" id="MobiDB-lite"/>
    </source>
</evidence>
<evidence type="ECO:0000256" key="5">
    <source>
        <dbReference type="ARBA" id="ARBA00048017"/>
    </source>
</evidence>
<dbReference type="Gene3D" id="3.90.360.10">
    <property type="entry name" value="Histone acetyl transferase 1 (HAT1), N-terminal domain"/>
    <property type="match status" value="1"/>
</dbReference>
<evidence type="ECO:0000313" key="9">
    <source>
        <dbReference type="EMBL" id="MBW96855.1"/>
    </source>
</evidence>
<sequence>MGQKQEATADTTPAGPKKRRRVGFPNIDVGINPNECIKIYLVSSKEEVGALDSFCLTPVDLTSFFDEEDGKIYGYQELKITIWVSIISFHAYADITFQSQSDGGKGMTDLKSALQRIFAETLLENKDDFLQTFSAESCYIRSIIANGEILQHKSSNGQIGGSNGHLVATTSDLELVRLVLGSEAAGHLYSRLVPLVLLLVDGSNPIDVTDPKWELYVLIQKKNDKQGDIQDRLLGFAAIYRFYHYPDCTRLRLGQVLVLPPYQHSGYGRHLVEVLSNVAISEDVFDLTVEEPLDHFQHIRTCVDIQHLLNFEPIQDAVNSAVTRLKHGKLSKKTSVPRFVPPPSVIEDVRKSLKINRKQFFQCWEVMIYLGLDPVDKYLEDFVTVISNHVRTDILGKESGGGGKQVIEIPSDYDPEMSFAMFRSLDAEASNNVQIDGNQTTQEEQLKQLVDERVKEIKLIAQKMHRS</sequence>
<accession>A0A2P2JTP9</accession>
<dbReference type="PANTHER" id="PTHR12046">
    <property type="entry name" value="HISTONE ACETYLTRANSFERASE TYPE B CATALYTIC SUBUNIT"/>
    <property type="match status" value="1"/>
</dbReference>
<dbReference type="GO" id="GO:0031509">
    <property type="term" value="P:subtelomeric heterochromatin formation"/>
    <property type="evidence" value="ECO:0007669"/>
    <property type="project" value="InterPro"/>
</dbReference>
<feature type="domain" description="N-acetyltransferase" evidence="7">
    <location>
        <begin position="230"/>
        <end position="291"/>
    </location>
</feature>
<feature type="domain" description="Histone acetyl transferase HAT1 N-terminal" evidence="8">
    <location>
        <begin position="31"/>
        <end position="201"/>
    </location>
</feature>
<dbReference type="SUPFAM" id="SSF55729">
    <property type="entry name" value="Acyl-CoA N-acyltransferases (Nat)"/>
    <property type="match status" value="1"/>
</dbReference>
<name>A0A2P2JTP9_RHIMU</name>
<dbReference type="GO" id="GO:0005634">
    <property type="term" value="C:nucleus"/>
    <property type="evidence" value="ECO:0007669"/>
    <property type="project" value="InterPro"/>
</dbReference>
<keyword evidence="3" id="KW-0808">Transferase</keyword>
<dbReference type="InterPro" id="IPR016181">
    <property type="entry name" value="Acyl_CoA_acyltransferase"/>
</dbReference>